<evidence type="ECO:0000259" key="6">
    <source>
        <dbReference type="Pfam" id="PF02900"/>
    </source>
</evidence>
<evidence type="ECO:0000256" key="4">
    <source>
        <dbReference type="ARBA" id="ARBA00022833"/>
    </source>
</evidence>
<feature type="domain" description="Extradiol ring-cleavage dioxygenase class III enzyme subunit B" evidence="6">
    <location>
        <begin position="37"/>
        <end position="257"/>
    </location>
</feature>
<evidence type="ECO:0000313" key="7">
    <source>
        <dbReference type="EMBL" id="MBD9354957.1"/>
    </source>
</evidence>
<evidence type="ECO:0000256" key="5">
    <source>
        <dbReference type="ARBA" id="ARBA00023002"/>
    </source>
</evidence>
<dbReference type="Proteomes" id="UP000652176">
    <property type="component" value="Unassembled WGS sequence"/>
</dbReference>
<name>A0ABR9CVT2_9GAMM</name>
<proteinExistence type="inferred from homology"/>
<evidence type="ECO:0000256" key="1">
    <source>
        <dbReference type="ARBA" id="ARBA00001947"/>
    </source>
</evidence>
<dbReference type="RefSeq" id="WP_192373315.1">
    <property type="nucleotide sequence ID" value="NZ_CAJHIV010000001.1"/>
</dbReference>
<dbReference type="InterPro" id="IPR014436">
    <property type="entry name" value="Extradiol_dOase_DODA"/>
</dbReference>
<dbReference type="PANTHER" id="PTHR30096:SF0">
    <property type="entry name" value="4,5-DOPA DIOXYGENASE EXTRADIOL-LIKE PROTEIN"/>
    <property type="match status" value="1"/>
</dbReference>
<dbReference type="NCBIfam" id="NF007914">
    <property type="entry name" value="PRK10628.1"/>
    <property type="match status" value="1"/>
</dbReference>
<dbReference type="Gene3D" id="3.40.830.10">
    <property type="entry name" value="LigB-like"/>
    <property type="match status" value="1"/>
</dbReference>
<dbReference type="PIRSF" id="PIRSF006157">
    <property type="entry name" value="Doxgns_DODA"/>
    <property type="match status" value="1"/>
</dbReference>
<sequence>MNTSEHLPDTTANLGKPRMPALFIGHGSPTNAIEAGEFSRAWAEWGVSLRKPKAILCVSAHWQTEGVRLTAMDQPTTIHDFYGFSQALFDMGYPAPGDPALALRIIQTMRQVPIQADTDWGLDHGSWSILCHMFPAADIPVLQLSLDRNQSPEQHYQLGKALRWLRDEDVLIIGSGNIVHNLQAVIWRDTAHTWAVRFAERVKQLIAGQDHRGLVRYREISDAALAIPTDEHFLPLLYILGLQDEGEKVQFLTDKTTLGAISMLSIQVG</sequence>
<comment type="cofactor">
    <cofactor evidence="1">
        <name>Zn(2+)</name>
        <dbReference type="ChEBI" id="CHEBI:29105"/>
    </cofactor>
</comment>
<reference evidence="7 8" key="1">
    <citation type="submission" date="2020-09" db="EMBL/GenBank/DDBJ databases">
        <title>Methylomonas albis sp. nov. and Methylomonas fluvii sp. nov.: Two cold-adapted methanotrophs from the River Elbe and an amended description of Methylovulum psychrotolerans strain Eb1.</title>
        <authorList>
            <person name="Bussmann I.K."/>
            <person name="Klings K.-W."/>
            <person name="Warnstedt J."/>
            <person name="Hoppert M."/>
            <person name="Saborowski A."/>
            <person name="Horn F."/>
            <person name="Liebner S."/>
        </authorList>
    </citation>
    <scope>NUCLEOTIDE SEQUENCE [LARGE SCALE GENOMIC DNA]</scope>
    <source>
        <strain evidence="7 8">EbA</strain>
    </source>
</reference>
<evidence type="ECO:0000313" key="8">
    <source>
        <dbReference type="Proteomes" id="UP000652176"/>
    </source>
</evidence>
<evidence type="ECO:0000256" key="3">
    <source>
        <dbReference type="ARBA" id="ARBA00022723"/>
    </source>
</evidence>
<dbReference type="EMBL" id="JACXSS010000001">
    <property type="protein sequence ID" value="MBD9354957.1"/>
    <property type="molecule type" value="Genomic_DNA"/>
</dbReference>
<dbReference type="InterPro" id="IPR004183">
    <property type="entry name" value="Xdiol_dOase_suB"/>
</dbReference>
<dbReference type="Pfam" id="PF02900">
    <property type="entry name" value="LigB"/>
    <property type="match status" value="1"/>
</dbReference>
<dbReference type="PANTHER" id="PTHR30096">
    <property type="entry name" value="4,5-DOPA DIOXYGENASE EXTRADIOL-LIKE PROTEIN"/>
    <property type="match status" value="1"/>
</dbReference>
<protein>
    <submittedName>
        <fullName evidence="7">4,5-DOPA dioxygenase extradiol</fullName>
        <ecNumber evidence="7">1.13.11.29</ecNumber>
    </submittedName>
</protein>
<keyword evidence="5 7" id="KW-0560">Oxidoreductase</keyword>
<keyword evidence="8" id="KW-1185">Reference proteome</keyword>
<dbReference type="CDD" id="cd07363">
    <property type="entry name" value="45_DOPA_Dioxygenase"/>
    <property type="match status" value="1"/>
</dbReference>
<dbReference type="GO" id="GO:0050297">
    <property type="term" value="F:stizolobate synthase activity"/>
    <property type="evidence" value="ECO:0007669"/>
    <property type="project" value="UniProtKB-EC"/>
</dbReference>
<comment type="similarity">
    <text evidence="2">Belongs to the DODA-type extradiol aromatic ring-opening dioxygenase family.</text>
</comment>
<organism evidence="7 8">
    <name type="scientific">Methylomonas albis</name>
    <dbReference type="NCBI Taxonomy" id="1854563"/>
    <lineage>
        <taxon>Bacteria</taxon>
        <taxon>Pseudomonadati</taxon>
        <taxon>Pseudomonadota</taxon>
        <taxon>Gammaproteobacteria</taxon>
        <taxon>Methylococcales</taxon>
        <taxon>Methylococcaceae</taxon>
        <taxon>Methylomonas</taxon>
    </lineage>
</organism>
<keyword evidence="4" id="KW-0862">Zinc</keyword>
<evidence type="ECO:0000256" key="2">
    <source>
        <dbReference type="ARBA" id="ARBA00007581"/>
    </source>
</evidence>
<keyword evidence="3" id="KW-0479">Metal-binding</keyword>
<comment type="caution">
    <text evidence="7">The sequence shown here is derived from an EMBL/GenBank/DDBJ whole genome shotgun (WGS) entry which is preliminary data.</text>
</comment>
<dbReference type="SUPFAM" id="SSF53213">
    <property type="entry name" value="LigB-like"/>
    <property type="match status" value="1"/>
</dbReference>
<dbReference type="EC" id="1.13.11.29" evidence="7"/>
<accession>A0ABR9CVT2</accession>
<gene>
    <name evidence="7" type="primary">ygiD</name>
    <name evidence="7" type="ORF">IE877_03510</name>
</gene>
<keyword evidence="7" id="KW-0223">Dioxygenase</keyword>